<sequence>MTSLQDLPDLYEASIAELQTGLEAGNFSSVDLVKAYLARIAEVNTDGPALRAVLETNPSALKQAAALDEERKAKGIRSPLHGIPLLVKDNIATLHEEGMNTTAGSHALMGSVVPRDATVAAKLREAGAIFIGKAQLSEWANFRGQVPSGFSGRGGQATNPYYPKADASGSSSGSGIGTAIGLAADEATLSQPKEILDYTKALDPNSLKGVRLGVTRLFQGRDEDAIAVFNTALETLKELGAEIVDPADFPNAAELLASTHEELVLKTDFKVDLQKYLDGLVQIPTDVRSLADIIAFNTENADKELVEPYWTSQQRFIGAEATSMDEAYFEALAADEKMGREEGIDATLKKFNVDALVAPSIGRVTKAPAIAGYPIVCVPLGFHPDTYEPPAPEPVIKDKAPGLPFSLCFVGTAWSEFNLISYAYAYEQKTQTRLKRLAYPEAIPKTQLKDVIGS</sequence>
<feature type="domain" description="Amidase" evidence="1">
    <location>
        <begin position="31"/>
        <end position="183"/>
    </location>
</feature>
<gene>
    <name evidence="2" type="ORF">M422DRAFT_68550</name>
</gene>
<dbReference type="SUPFAM" id="SSF75304">
    <property type="entry name" value="Amidase signature (AS) enzymes"/>
    <property type="match status" value="1"/>
</dbReference>
<dbReference type="HOGENOM" id="CLU_009600_14_1_1"/>
<dbReference type="Pfam" id="PF01425">
    <property type="entry name" value="Amidase"/>
    <property type="match status" value="1"/>
</dbReference>
<protein>
    <recommendedName>
        <fullName evidence="1">Amidase domain-containing protein</fullName>
    </recommendedName>
</protein>
<dbReference type="Proteomes" id="UP000054279">
    <property type="component" value="Unassembled WGS sequence"/>
</dbReference>
<proteinExistence type="predicted"/>
<evidence type="ECO:0000313" key="2">
    <source>
        <dbReference type="EMBL" id="KIJ40486.1"/>
    </source>
</evidence>
<dbReference type="InterPro" id="IPR036928">
    <property type="entry name" value="AS_sf"/>
</dbReference>
<dbReference type="OrthoDB" id="566138at2759"/>
<dbReference type="Gene3D" id="3.90.1300.10">
    <property type="entry name" value="Amidase signature (AS) domain"/>
    <property type="match status" value="2"/>
</dbReference>
<name>A0A0C9VRB4_SPHS4</name>
<evidence type="ECO:0000259" key="1">
    <source>
        <dbReference type="Pfam" id="PF01425"/>
    </source>
</evidence>
<dbReference type="PANTHER" id="PTHR42678:SF34">
    <property type="entry name" value="OS04G0183300 PROTEIN"/>
    <property type="match status" value="1"/>
</dbReference>
<dbReference type="InterPro" id="IPR023631">
    <property type="entry name" value="Amidase_dom"/>
</dbReference>
<keyword evidence="3" id="KW-1185">Reference proteome</keyword>
<evidence type="ECO:0000313" key="3">
    <source>
        <dbReference type="Proteomes" id="UP000054279"/>
    </source>
</evidence>
<dbReference type="EMBL" id="KN837144">
    <property type="protein sequence ID" value="KIJ40486.1"/>
    <property type="molecule type" value="Genomic_DNA"/>
</dbReference>
<dbReference type="AlphaFoldDB" id="A0A0C9VRB4"/>
<accession>A0A0C9VRB4</accession>
<organism evidence="2 3">
    <name type="scientific">Sphaerobolus stellatus (strain SS14)</name>
    <dbReference type="NCBI Taxonomy" id="990650"/>
    <lineage>
        <taxon>Eukaryota</taxon>
        <taxon>Fungi</taxon>
        <taxon>Dikarya</taxon>
        <taxon>Basidiomycota</taxon>
        <taxon>Agaricomycotina</taxon>
        <taxon>Agaricomycetes</taxon>
        <taxon>Phallomycetidae</taxon>
        <taxon>Geastrales</taxon>
        <taxon>Sphaerobolaceae</taxon>
        <taxon>Sphaerobolus</taxon>
    </lineage>
</organism>
<dbReference type="PANTHER" id="PTHR42678">
    <property type="entry name" value="AMIDASE"/>
    <property type="match status" value="1"/>
</dbReference>
<reference evidence="2 3" key="1">
    <citation type="submission" date="2014-06" db="EMBL/GenBank/DDBJ databases">
        <title>Evolutionary Origins and Diversification of the Mycorrhizal Mutualists.</title>
        <authorList>
            <consortium name="DOE Joint Genome Institute"/>
            <consortium name="Mycorrhizal Genomics Consortium"/>
            <person name="Kohler A."/>
            <person name="Kuo A."/>
            <person name="Nagy L.G."/>
            <person name="Floudas D."/>
            <person name="Copeland A."/>
            <person name="Barry K.W."/>
            <person name="Cichocki N."/>
            <person name="Veneault-Fourrey C."/>
            <person name="LaButti K."/>
            <person name="Lindquist E.A."/>
            <person name="Lipzen A."/>
            <person name="Lundell T."/>
            <person name="Morin E."/>
            <person name="Murat C."/>
            <person name="Riley R."/>
            <person name="Ohm R."/>
            <person name="Sun H."/>
            <person name="Tunlid A."/>
            <person name="Henrissat B."/>
            <person name="Grigoriev I.V."/>
            <person name="Hibbett D.S."/>
            <person name="Martin F."/>
        </authorList>
    </citation>
    <scope>NUCLEOTIDE SEQUENCE [LARGE SCALE GENOMIC DNA]</scope>
    <source>
        <strain evidence="2 3">SS14</strain>
    </source>
</reference>